<evidence type="ECO:0000256" key="2">
    <source>
        <dbReference type="SAM" id="Phobius"/>
    </source>
</evidence>
<name>A0A5Q0BRM5_9GAMM</name>
<keyword evidence="2" id="KW-0812">Transmembrane</keyword>
<dbReference type="AlphaFoldDB" id="A0A5Q0BRM5"/>
<organism evidence="3 4">
    <name type="scientific">Candidatus Methylospira mobilis</name>
    <dbReference type="NCBI Taxonomy" id="1808979"/>
    <lineage>
        <taxon>Bacteria</taxon>
        <taxon>Pseudomonadati</taxon>
        <taxon>Pseudomonadota</taxon>
        <taxon>Gammaproteobacteria</taxon>
        <taxon>Methylococcales</taxon>
        <taxon>Methylococcaceae</taxon>
        <taxon>Candidatus Methylospira</taxon>
    </lineage>
</organism>
<keyword evidence="2" id="KW-0472">Membrane</keyword>
<dbReference type="InParanoid" id="A0A5Q0BRM5"/>
<evidence type="ECO:0000313" key="4">
    <source>
        <dbReference type="Proteomes" id="UP000325755"/>
    </source>
</evidence>
<proteinExistence type="predicted"/>
<evidence type="ECO:0000256" key="1">
    <source>
        <dbReference type="SAM" id="MobiDB-lite"/>
    </source>
</evidence>
<dbReference type="KEGG" id="mmob:F6R98_21295"/>
<reference evidence="3 4" key="1">
    <citation type="submission" date="2019-09" db="EMBL/GenBank/DDBJ databases">
        <title>Ecophysiology of the spiral-shaped methanotroph Methylospira mobilis as revealed by the complete genome sequence.</title>
        <authorList>
            <person name="Oshkin I.Y."/>
            <person name="Dedysh S.N."/>
            <person name="Miroshnikov K."/>
            <person name="Danilova O.V."/>
            <person name="Hakobyan A."/>
            <person name="Liesack W."/>
        </authorList>
    </citation>
    <scope>NUCLEOTIDE SEQUENCE [LARGE SCALE GENOMIC DNA]</scope>
    <source>
        <strain evidence="3 4">Shm1</strain>
    </source>
</reference>
<protein>
    <submittedName>
        <fullName evidence="3">Uncharacterized protein</fullName>
    </submittedName>
</protein>
<sequence length="212" mass="23213">MSKYHAKTAHTGKQHKQAETASATRQGLLQRPASRVWASVQALIVLAFLGFLLSAMTPVWYAQITEHLKILLSEVTIESGKEQEWKLLPASGKGQPEARKTELLVPPSQFNHRSRQLTLVAPSARSGYIKLIGQCRPSPVSGPWDLDCSGDWAGVSTPEEALPQQARNARERGRFTVVFFKGGREGNVTLIADDGGASQPAPAQRFFLVRGK</sequence>
<dbReference type="Proteomes" id="UP000325755">
    <property type="component" value="Chromosome"/>
</dbReference>
<dbReference type="RefSeq" id="WP_153250819.1">
    <property type="nucleotide sequence ID" value="NZ_CP044205.1"/>
</dbReference>
<accession>A0A5Q0BRM5</accession>
<gene>
    <name evidence="3" type="ORF">F6R98_21295</name>
</gene>
<keyword evidence="4" id="KW-1185">Reference proteome</keyword>
<feature type="compositionally biased region" description="Basic residues" evidence="1">
    <location>
        <begin position="1"/>
        <end position="15"/>
    </location>
</feature>
<feature type="region of interest" description="Disordered" evidence="1">
    <location>
        <begin position="1"/>
        <end position="25"/>
    </location>
</feature>
<feature type="transmembrane region" description="Helical" evidence="2">
    <location>
        <begin position="36"/>
        <end position="61"/>
    </location>
</feature>
<evidence type="ECO:0000313" key="3">
    <source>
        <dbReference type="EMBL" id="QFY44854.1"/>
    </source>
</evidence>
<dbReference type="EMBL" id="CP044205">
    <property type="protein sequence ID" value="QFY44854.1"/>
    <property type="molecule type" value="Genomic_DNA"/>
</dbReference>
<keyword evidence="2" id="KW-1133">Transmembrane helix</keyword>